<dbReference type="InterPro" id="IPR027417">
    <property type="entry name" value="P-loop_NTPase"/>
</dbReference>
<evidence type="ECO:0008006" key="10">
    <source>
        <dbReference type="Google" id="ProtNLM"/>
    </source>
</evidence>
<dbReference type="Proteomes" id="UP000077755">
    <property type="component" value="Chromosome 1"/>
</dbReference>
<evidence type="ECO:0000313" key="8">
    <source>
        <dbReference type="EMBL" id="WOG81553.1"/>
    </source>
</evidence>
<dbReference type="Pfam" id="PF00931">
    <property type="entry name" value="NB-ARC"/>
    <property type="match status" value="1"/>
</dbReference>
<evidence type="ECO:0000256" key="2">
    <source>
        <dbReference type="ARBA" id="ARBA00022614"/>
    </source>
</evidence>
<keyword evidence="3" id="KW-0677">Repeat</keyword>
<keyword evidence="5" id="KW-0547">Nucleotide-binding</keyword>
<feature type="domain" description="NB-ARC" evidence="6">
    <location>
        <begin position="168"/>
        <end position="336"/>
    </location>
</feature>
<gene>
    <name evidence="8" type="ORF">DCAR_0100704</name>
</gene>
<dbReference type="PANTHER" id="PTHR33463:SF198">
    <property type="entry name" value="RPP4C3"/>
    <property type="match status" value="1"/>
</dbReference>
<dbReference type="GO" id="GO:0043531">
    <property type="term" value="F:ADP binding"/>
    <property type="evidence" value="ECO:0007669"/>
    <property type="project" value="InterPro"/>
</dbReference>
<keyword evidence="2" id="KW-0433">Leucine-rich repeat</keyword>
<sequence length="1312" mass="148744">MVGLSDIPFVGKLVDRISDAAVDTIFRGFRYMFCYKDLVKTLDSQVEKANTEEERVSTKVAAERANGKIMEDRVFKWQKEAEEIKESAQEFAERYKNRHSWRFIQCLPIPNPVSRFRLGREAVKKTERLTELINSGKELLADEIAHPAPNENLPKSTTEFQDFQSRKDAYAELWQALTTDSSLILGIYGMPGVGKTRMMEQLWKEAKEKKIFNKVTRGNVGNEILDVIQLQEQIAGHLGCTFDSKDNAESRASQLKQCLLNAGKTLVILDDVWKEIPLDVIGIPCGDGKSPMGSKILLTSREKDACLHNNCKTPVKIKPLSNDEAWDQFSAVVGTARFNSLQEESLAKNVCKKCKGLPLLIHAVGKALKFKSLSSWEDALEQLEKGSFEKISGIDREVYFCVKLSIDQLPDDAKSCLFLCCLFNEDADIPISKLIRLATGSQLVSGESRVLSMVDTLRSSSLLLDCKKDDRIKLHDLIRAVGRSIAFKDPKFAFSQVKCDVQLLDVADVETTKYLRLDLDGNNIHIPDDLVFPNLHSLWILCKNDIDFSAFALEGRFFSMSSNLRFLYVEGGLSYPPKLPFTTLQSLGKLRTLVLDCCDLSQVTHINNKNVGFFPENLQTLCILYGIFLDPLDLSKLKYLQKLEITGEGLRIMPNTISSLSRLEELHIPHGFEIWRDDSSAVAKPILAEINNLTHLKSLQIQFKISEPLQNSNIFHKLKLFNISVRQRWLGFENADLSYKTSVELEDYHEESLNSLIKKAEYVSLKRTDINVISNIFDSNREAFTELRKLYIEECNKMEYLARMSQGEIQHSQQTSFSNLTCLEIKKCSGLRYLFCNSVAKCLTQLQKLIIRNCPAMEAIVMNDGSSKGDIIHFPNLEELELSKVPRLSSFCSENKDAMMQPSAQDYNCESSFCKLTSISVQGFSRSETIIPVVMLHKLSNLQFLRISDCSSLISGVGTDASNIDVCGLPALRHLYLNELPCLAETGLKSGNLYPNLKKLEINDCHSLTNVVPRDVMHLEEIIVRKCKKMKRIVGEAKQGEINDALVFPELTCLRLELLPNLTSFCGEEIDTCKVEFPNVVKLGIRSCKEIKLELIEFSSQLKRLYISCDEEMQLPSTWQPRLHNLETLFLSGCWSHELKSLQFPVLKVLKVRRYSGGAALFTFSGFRSLQQLRQLEISDFDNCGFSTLFTCSVFRNLLKLQYLTVLNCILLEVVVEDARGDDTNDKTITLPRLELIKLENLPNLKSFSRDESYVFNMPLVKYFSLVGCPRAKNFTCLNTSTGNGYVRTDGDKREEVPDLNDYIKRLFIEPI</sequence>
<evidence type="ECO:0000259" key="7">
    <source>
        <dbReference type="Pfam" id="PF23247"/>
    </source>
</evidence>
<name>A0AAF1AFT3_DAUCS</name>
<evidence type="ECO:0000256" key="5">
    <source>
        <dbReference type="ARBA" id="ARBA00022840"/>
    </source>
</evidence>
<dbReference type="PANTHER" id="PTHR33463">
    <property type="entry name" value="NB-ARC DOMAIN-CONTAINING PROTEIN-RELATED"/>
    <property type="match status" value="1"/>
</dbReference>
<dbReference type="EMBL" id="CP093343">
    <property type="protein sequence ID" value="WOG81553.1"/>
    <property type="molecule type" value="Genomic_DNA"/>
</dbReference>
<evidence type="ECO:0000256" key="1">
    <source>
        <dbReference type="ARBA" id="ARBA00008894"/>
    </source>
</evidence>
<dbReference type="Gene3D" id="1.10.8.430">
    <property type="entry name" value="Helical domain of apoptotic protease-activating factors"/>
    <property type="match status" value="1"/>
</dbReference>
<dbReference type="SUPFAM" id="SSF52058">
    <property type="entry name" value="L domain-like"/>
    <property type="match status" value="2"/>
</dbReference>
<reference evidence="8" key="1">
    <citation type="journal article" date="2016" name="Nat. Genet.">
        <title>A high-quality carrot genome assembly provides new insights into carotenoid accumulation and asterid genome evolution.</title>
        <authorList>
            <person name="Iorizzo M."/>
            <person name="Ellison S."/>
            <person name="Senalik D."/>
            <person name="Zeng P."/>
            <person name="Satapoomin P."/>
            <person name="Huang J."/>
            <person name="Bowman M."/>
            <person name="Iovene M."/>
            <person name="Sanseverino W."/>
            <person name="Cavagnaro P."/>
            <person name="Yildiz M."/>
            <person name="Macko-Podgorni A."/>
            <person name="Moranska E."/>
            <person name="Grzebelus E."/>
            <person name="Grzebelus D."/>
            <person name="Ashrafi H."/>
            <person name="Zheng Z."/>
            <person name="Cheng S."/>
            <person name="Spooner D."/>
            <person name="Van Deynze A."/>
            <person name="Simon P."/>
        </authorList>
    </citation>
    <scope>NUCLEOTIDE SEQUENCE</scope>
    <source>
        <tissue evidence="8">Leaf</tissue>
    </source>
</reference>
<dbReference type="InterPro" id="IPR002182">
    <property type="entry name" value="NB-ARC"/>
</dbReference>
<dbReference type="Gene3D" id="1.10.10.10">
    <property type="entry name" value="Winged helix-like DNA-binding domain superfamily/Winged helix DNA-binding domain"/>
    <property type="match status" value="1"/>
</dbReference>
<reference evidence="8" key="2">
    <citation type="submission" date="2022-03" db="EMBL/GenBank/DDBJ databases">
        <title>Draft title - Genomic analysis of global carrot germplasm unveils the trajectory of domestication and the origin of high carotenoid orange carrot.</title>
        <authorList>
            <person name="Iorizzo M."/>
            <person name="Ellison S."/>
            <person name="Senalik D."/>
            <person name="Macko-Podgorni A."/>
            <person name="Grzebelus D."/>
            <person name="Bostan H."/>
            <person name="Rolling W."/>
            <person name="Curaba J."/>
            <person name="Simon P."/>
        </authorList>
    </citation>
    <scope>NUCLEOTIDE SEQUENCE</scope>
    <source>
        <tissue evidence="8">Leaf</tissue>
    </source>
</reference>
<keyword evidence="5" id="KW-0067">ATP-binding</keyword>
<feature type="domain" description="Disease resistance protein At4g27190-like leucine-rich repeats" evidence="7">
    <location>
        <begin position="811"/>
        <end position="898"/>
    </location>
</feature>
<dbReference type="Gene3D" id="3.40.50.300">
    <property type="entry name" value="P-loop containing nucleotide triphosphate hydrolases"/>
    <property type="match status" value="1"/>
</dbReference>
<evidence type="ECO:0000256" key="3">
    <source>
        <dbReference type="ARBA" id="ARBA00022737"/>
    </source>
</evidence>
<dbReference type="Pfam" id="PF23247">
    <property type="entry name" value="LRR_RPS2"/>
    <property type="match status" value="3"/>
</dbReference>
<protein>
    <recommendedName>
        <fullName evidence="10">NB-ARC domain-containing protein</fullName>
    </recommendedName>
</protein>
<dbReference type="SUPFAM" id="SSF52540">
    <property type="entry name" value="P-loop containing nucleoside triphosphate hydrolases"/>
    <property type="match status" value="1"/>
</dbReference>
<dbReference type="InterPro" id="IPR042197">
    <property type="entry name" value="Apaf_helical"/>
</dbReference>
<dbReference type="InterPro" id="IPR032675">
    <property type="entry name" value="LRR_dom_sf"/>
</dbReference>
<dbReference type="InterPro" id="IPR057135">
    <property type="entry name" value="At4g27190-like_LRR"/>
</dbReference>
<comment type="similarity">
    <text evidence="1">Belongs to the disease resistance NB-LRR family.</text>
</comment>
<keyword evidence="9" id="KW-1185">Reference proteome</keyword>
<evidence type="ECO:0000259" key="6">
    <source>
        <dbReference type="Pfam" id="PF00931"/>
    </source>
</evidence>
<dbReference type="InterPro" id="IPR050905">
    <property type="entry name" value="Plant_NBS-LRR"/>
</dbReference>
<accession>A0AAF1AFT3</accession>
<dbReference type="InterPro" id="IPR036388">
    <property type="entry name" value="WH-like_DNA-bd_sf"/>
</dbReference>
<dbReference type="GO" id="GO:0005524">
    <property type="term" value="F:ATP binding"/>
    <property type="evidence" value="ECO:0007669"/>
    <property type="project" value="UniProtKB-KW"/>
</dbReference>
<organism evidence="8 9">
    <name type="scientific">Daucus carota subsp. sativus</name>
    <name type="common">Carrot</name>
    <dbReference type="NCBI Taxonomy" id="79200"/>
    <lineage>
        <taxon>Eukaryota</taxon>
        <taxon>Viridiplantae</taxon>
        <taxon>Streptophyta</taxon>
        <taxon>Embryophyta</taxon>
        <taxon>Tracheophyta</taxon>
        <taxon>Spermatophyta</taxon>
        <taxon>Magnoliopsida</taxon>
        <taxon>eudicotyledons</taxon>
        <taxon>Gunneridae</taxon>
        <taxon>Pentapetalae</taxon>
        <taxon>asterids</taxon>
        <taxon>campanulids</taxon>
        <taxon>Apiales</taxon>
        <taxon>Apiaceae</taxon>
        <taxon>Apioideae</taxon>
        <taxon>Scandiceae</taxon>
        <taxon>Daucinae</taxon>
        <taxon>Daucus</taxon>
        <taxon>Daucus sect. Daucus</taxon>
    </lineage>
</organism>
<dbReference type="PRINTS" id="PR00364">
    <property type="entry name" value="DISEASERSIST"/>
</dbReference>
<keyword evidence="4" id="KW-0611">Plant defense</keyword>
<dbReference type="GO" id="GO:0006952">
    <property type="term" value="P:defense response"/>
    <property type="evidence" value="ECO:0007669"/>
    <property type="project" value="UniProtKB-KW"/>
</dbReference>
<evidence type="ECO:0000256" key="4">
    <source>
        <dbReference type="ARBA" id="ARBA00022821"/>
    </source>
</evidence>
<dbReference type="Gene3D" id="3.80.10.10">
    <property type="entry name" value="Ribonuclease Inhibitor"/>
    <property type="match status" value="3"/>
</dbReference>
<evidence type="ECO:0000313" key="9">
    <source>
        <dbReference type="Proteomes" id="UP000077755"/>
    </source>
</evidence>
<feature type="domain" description="Disease resistance protein At4g27190-like leucine-rich repeats" evidence="7">
    <location>
        <begin position="910"/>
        <end position="1028"/>
    </location>
</feature>
<feature type="domain" description="Disease resistance protein At4g27190-like leucine-rich repeats" evidence="7">
    <location>
        <begin position="1182"/>
        <end position="1271"/>
    </location>
</feature>
<proteinExistence type="inferred from homology"/>